<dbReference type="EMBL" id="KZ502674">
    <property type="protein sequence ID" value="PKU74336.1"/>
    <property type="molecule type" value="Genomic_DNA"/>
</dbReference>
<dbReference type="PANTHER" id="PTHR34950:SF2">
    <property type="entry name" value="OS10G0364900 PROTEIN"/>
    <property type="match status" value="1"/>
</dbReference>
<reference evidence="1 2" key="2">
    <citation type="journal article" date="2017" name="Nature">
        <title>The Apostasia genome and the evolution of orchids.</title>
        <authorList>
            <person name="Zhang G.Q."/>
            <person name="Liu K.W."/>
            <person name="Li Z."/>
            <person name="Lohaus R."/>
            <person name="Hsiao Y.Y."/>
            <person name="Niu S.C."/>
            <person name="Wang J.Y."/>
            <person name="Lin Y.C."/>
            <person name="Xu Q."/>
            <person name="Chen L.J."/>
            <person name="Yoshida K."/>
            <person name="Fujiwara S."/>
            <person name="Wang Z.W."/>
            <person name="Zhang Y.Q."/>
            <person name="Mitsuda N."/>
            <person name="Wang M."/>
            <person name="Liu G.H."/>
            <person name="Pecoraro L."/>
            <person name="Huang H.X."/>
            <person name="Xiao X.J."/>
            <person name="Lin M."/>
            <person name="Wu X.Y."/>
            <person name="Wu W.L."/>
            <person name="Chen Y.Y."/>
            <person name="Chang S.B."/>
            <person name="Sakamoto S."/>
            <person name="Ohme-Takagi M."/>
            <person name="Yagi M."/>
            <person name="Zeng S.J."/>
            <person name="Shen C.Y."/>
            <person name="Yeh C.M."/>
            <person name="Luo Y.B."/>
            <person name="Tsai W.C."/>
            <person name="Van de Peer Y."/>
            <person name="Liu Z.J."/>
        </authorList>
    </citation>
    <scope>NUCLEOTIDE SEQUENCE [LARGE SCALE GENOMIC DNA]</scope>
    <source>
        <tissue evidence="1">The whole plant</tissue>
    </source>
</reference>
<evidence type="ECO:0000313" key="2">
    <source>
        <dbReference type="Proteomes" id="UP000233837"/>
    </source>
</evidence>
<organism evidence="1 2">
    <name type="scientific">Dendrobium catenatum</name>
    <dbReference type="NCBI Taxonomy" id="906689"/>
    <lineage>
        <taxon>Eukaryota</taxon>
        <taxon>Viridiplantae</taxon>
        <taxon>Streptophyta</taxon>
        <taxon>Embryophyta</taxon>
        <taxon>Tracheophyta</taxon>
        <taxon>Spermatophyta</taxon>
        <taxon>Magnoliopsida</taxon>
        <taxon>Liliopsida</taxon>
        <taxon>Asparagales</taxon>
        <taxon>Orchidaceae</taxon>
        <taxon>Epidendroideae</taxon>
        <taxon>Malaxideae</taxon>
        <taxon>Dendrobiinae</taxon>
        <taxon>Dendrobium</taxon>
    </lineage>
</organism>
<keyword evidence="2" id="KW-1185">Reference proteome</keyword>
<reference evidence="1 2" key="1">
    <citation type="journal article" date="2016" name="Sci. Rep.">
        <title>The Dendrobium catenatum Lindl. genome sequence provides insights into polysaccharide synthase, floral development and adaptive evolution.</title>
        <authorList>
            <person name="Zhang G.Q."/>
            <person name="Xu Q."/>
            <person name="Bian C."/>
            <person name="Tsai W.C."/>
            <person name="Yeh C.M."/>
            <person name="Liu K.W."/>
            <person name="Yoshida K."/>
            <person name="Zhang L.S."/>
            <person name="Chang S.B."/>
            <person name="Chen F."/>
            <person name="Shi Y."/>
            <person name="Su Y.Y."/>
            <person name="Zhang Y.Q."/>
            <person name="Chen L.J."/>
            <person name="Yin Y."/>
            <person name="Lin M."/>
            <person name="Huang H."/>
            <person name="Deng H."/>
            <person name="Wang Z.W."/>
            <person name="Zhu S.L."/>
            <person name="Zhao X."/>
            <person name="Deng C."/>
            <person name="Niu S.C."/>
            <person name="Huang J."/>
            <person name="Wang M."/>
            <person name="Liu G.H."/>
            <person name="Yang H.J."/>
            <person name="Xiao X.J."/>
            <person name="Hsiao Y.Y."/>
            <person name="Wu W.L."/>
            <person name="Chen Y.Y."/>
            <person name="Mitsuda N."/>
            <person name="Ohme-Takagi M."/>
            <person name="Luo Y.B."/>
            <person name="Van de Peer Y."/>
            <person name="Liu Z.J."/>
        </authorList>
    </citation>
    <scope>NUCLEOTIDE SEQUENCE [LARGE SCALE GENOMIC DNA]</scope>
    <source>
        <tissue evidence="1">The whole plant</tissue>
    </source>
</reference>
<sequence length="65" mass="7341">MASNIAPGLMEAYVTRKLYKEKMKTMEEEFAGGQVSKNSDKDGKKMTFFGLLKKKVHPKCRGVLD</sequence>
<dbReference type="PANTHER" id="PTHR34950">
    <property type="entry name" value="OS04G0457400 PROTEIN"/>
    <property type="match status" value="1"/>
</dbReference>
<name>A0A2I0WF93_9ASPA</name>
<dbReference type="AlphaFoldDB" id="A0A2I0WF93"/>
<gene>
    <name evidence="1" type="ORF">MA16_Dca003539</name>
</gene>
<evidence type="ECO:0000313" key="1">
    <source>
        <dbReference type="EMBL" id="PKU74336.1"/>
    </source>
</evidence>
<protein>
    <submittedName>
        <fullName evidence="1">Uncharacterized protein</fullName>
    </submittedName>
</protein>
<dbReference type="Proteomes" id="UP000233837">
    <property type="component" value="Unassembled WGS sequence"/>
</dbReference>
<accession>A0A2I0WF93</accession>
<proteinExistence type="predicted"/>